<sequence>MDFATYLPLKTNPHRLLNLLKYPIYLLFLAICFSASAQSGKFKVALDAGHGGKDFGATYNGHIEKNISLAVAQKVGKILESTSGFQVIYTRQTDVFIELVERANIANRADANIFVSIHCNANKNAAAEGTETYVMGMTKNASNLEAAKRENSVITLEKDYKEKYEGFDPNSPETMIGMELMQEEFLDNSITLASKIQDIFVQDLNKKSRGVKQAPYMVLHKAYMPRVLIEMGFISNLKDGSYLDSEEGQDEIAKSIAKAIVSYKKEYYGNGNVAPVGEKPSERIPDSAREPQPTPTPTTSVVVEKPVEKPVAETSQSVTPKTVVPAETVEPASASGTIIFKVQISASGRNLPLTPSNFNGLGGVSMSNDGGKLYKYFYGETSDYGSAKDRLAEAKAKGFTSAYIVAFRNGQKIPLNEALK</sequence>
<dbReference type="Gene3D" id="3.40.630.40">
    <property type="entry name" value="Zn-dependent exopeptidases"/>
    <property type="match status" value="1"/>
</dbReference>
<evidence type="ECO:0000313" key="6">
    <source>
        <dbReference type="EMBL" id="NMH29036.1"/>
    </source>
</evidence>
<feature type="region of interest" description="Disordered" evidence="4">
    <location>
        <begin position="272"/>
        <end position="301"/>
    </location>
</feature>
<dbReference type="GO" id="GO:0008745">
    <property type="term" value="F:N-acetylmuramoyl-L-alanine amidase activity"/>
    <property type="evidence" value="ECO:0007669"/>
    <property type="project" value="UniProtKB-EC"/>
</dbReference>
<name>A0A972JHA5_9FLAO</name>
<feature type="compositionally biased region" description="Basic and acidic residues" evidence="4">
    <location>
        <begin position="279"/>
        <end position="289"/>
    </location>
</feature>
<protein>
    <recommendedName>
        <fullName evidence="2">N-acetylmuramoyl-L-alanine amidase</fullName>
        <ecNumber evidence="2">3.5.1.28</ecNumber>
    </recommendedName>
</protein>
<dbReference type="Proteomes" id="UP000712080">
    <property type="component" value="Unassembled WGS sequence"/>
</dbReference>
<dbReference type="AlphaFoldDB" id="A0A972JHA5"/>
<gene>
    <name evidence="6" type="ORF">G6047_13405</name>
</gene>
<evidence type="ECO:0000313" key="7">
    <source>
        <dbReference type="Proteomes" id="UP000712080"/>
    </source>
</evidence>
<dbReference type="GO" id="GO:0030288">
    <property type="term" value="C:outer membrane-bounded periplasmic space"/>
    <property type="evidence" value="ECO:0007669"/>
    <property type="project" value="TreeGrafter"/>
</dbReference>
<keyword evidence="7" id="KW-1185">Reference proteome</keyword>
<evidence type="ECO:0000256" key="2">
    <source>
        <dbReference type="ARBA" id="ARBA00011901"/>
    </source>
</evidence>
<reference evidence="6" key="1">
    <citation type="submission" date="2020-02" db="EMBL/GenBank/DDBJ databases">
        <title>Flavobacterium sp. genome.</title>
        <authorList>
            <person name="Jung H.S."/>
            <person name="Baek J.H."/>
            <person name="Jeon C.O."/>
        </authorList>
    </citation>
    <scope>NUCLEOTIDE SEQUENCE</scope>
    <source>
        <strain evidence="6">SE-s28</strain>
    </source>
</reference>
<accession>A0A972JHA5</accession>
<dbReference type="EC" id="3.5.1.28" evidence="2"/>
<feature type="domain" description="MurNAc-LAA" evidence="5">
    <location>
        <begin position="103"/>
        <end position="261"/>
    </location>
</feature>
<comment type="caution">
    <text evidence="6">The sequence shown here is derived from an EMBL/GenBank/DDBJ whole genome shotgun (WGS) entry which is preliminary data.</text>
</comment>
<dbReference type="PANTHER" id="PTHR30404">
    <property type="entry name" value="N-ACETYLMURAMOYL-L-ALANINE AMIDASE"/>
    <property type="match status" value="1"/>
</dbReference>
<evidence type="ECO:0000259" key="5">
    <source>
        <dbReference type="SMART" id="SM00646"/>
    </source>
</evidence>
<organism evidence="6 7">
    <name type="scientific">Flavobacterium silvaticum</name>
    <dbReference type="NCBI Taxonomy" id="1852020"/>
    <lineage>
        <taxon>Bacteria</taxon>
        <taxon>Pseudomonadati</taxon>
        <taxon>Bacteroidota</taxon>
        <taxon>Flavobacteriia</taxon>
        <taxon>Flavobacteriales</taxon>
        <taxon>Flavobacteriaceae</taxon>
        <taxon>Flavobacterium</taxon>
    </lineage>
</organism>
<dbReference type="CDD" id="cd02696">
    <property type="entry name" value="MurNAc-LAA"/>
    <property type="match status" value="1"/>
</dbReference>
<dbReference type="SMART" id="SM00646">
    <property type="entry name" value="Ami_3"/>
    <property type="match status" value="1"/>
</dbReference>
<dbReference type="SUPFAM" id="SSF53187">
    <property type="entry name" value="Zn-dependent exopeptidases"/>
    <property type="match status" value="1"/>
</dbReference>
<evidence type="ECO:0000256" key="3">
    <source>
        <dbReference type="ARBA" id="ARBA00022801"/>
    </source>
</evidence>
<dbReference type="InterPro" id="IPR050695">
    <property type="entry name" value="N-acetylmuramoyl_amidase_3"/>
</dbReference>
<evidence type="ECO:0000256" key="4">
    <source>
        <dbReference type="SAM" id="MobiDB-lite"/>
    </source>
</evidence>
<evidence type="ECO:0000256" key="1">
    <source>
        <dbReference type="ARBA" id="ARBA00001561"/>
    </source>
</evidence>
<dbReference type="InterPro" id="IPR002508">
    <property type="entry name" value="MurNAc-LAA_cat"/>
</dbReference>
<dbReference type="Pfam" id="PF01520">
    <property type="entry name" value="Amidase_3"/>
    <property type="match status" value="1"/>
</dbReference>
<dbReference type="GO" id="GO:0009253">
    <property type="term" value="P:peptidoglycan catabolic process"/>
    <property type="evidence" value="ECO:0007669"/>
    <property type="project" value="InterPro"/>
</dbReference>
<dbReference type="FunFam" id="3.40.630.40:FF:000005">
    <property type="entry name" value="N-acetylmuramoyl-L-alanine amidase (AmiA)"/>
    <property type="match status" value="1"/>
</dbReference>
<dbReference type="PANTHER" id="PTHR30404:SF0">
    <property type="entry name" value="N-ACETYLMURAMOYL-L-ALANINE AMIDASE AMIC"/>
    <property type="match status" value="1"/>
</dbReference>
<dbReference type="EMBL" id="JAAMPU010000107">
    <property type="protein sequence ID" value="NMH29036.1"/>
    <property type="molecule type" value="Genomic_DNA"/>
</dbReference>
<comment type="catalytic activity">
    <reaction evidence="1">
        <text>Hydrolyzes the link between N-acetylmuramoyl residues and L-amino acid residues in certain cell-wall glycopeptides.</text>
        <dbReference type="EC" id="3.5.1.28"/>
    </reaction>
</comment>
<keyword evidence="3" id="KW-0378">Hydrolase</keyword>
<proteinExistence type="predicted"/>
<dbReference type="RefSeq" id="WP_169528134.1">
    <property type="nucleotide sequence ID" value="NZ_JAAMPU010000107.1"/>
</dbReference>